<feature type="compositionally biased region" description="Acidic residues" evidence="1">
    <location>
        <begin position="1094"/>
        <end position="1103"/>
    </location>
</feature>
<dbReference type="InterPro" id="IPR052087">
    <property type="entry name" value="RRP12"/>
</dbReference>
<dbReference type="Proteomes" id="UP000015354">
    <property type="component" value="Unassembled WGS sequence"/>
</dbReference>
<evidence type="ECO:0000313" key="3">
    <source>
        <dbReference type="EMBL" id="EPY23683.1"/>
    </source>
</evidence>
<dbReference type="SUPFAM" id="SSF48371">
    <property type="entry name" value="ARM repeat"/>
    <property type="match status" value="1"/>
</dbReference>
<reference evidence="3 4" key="1">
    <citation type="journal article" date="2013" name="PLoS ONE">
        <title>Predicting the Proteins of Angomonas deanei, Strigomonas culicis and Their Respective Endosymbionts Reveals New Aspects of the Trypanosomatidae Family.</title>
        <authorList>
            <person name="Motta M.C."/>
            <person name="Martins A.C."/>
            <person name="de Souza S.S."/>
            <person name="Catta-Preta C.M."/>
            <person name="Silva R."/>
            <person name="Klein C.C."/>
            <person name="de Almeida L.G."/>
            <person name="de Lima Cunha O."/>
            <person name="Ciapina L.P."/>
            <person name="Brocchi M."/>
            <person name="Colabardini A.C."/>
            <person name="de Araujo Lima B."/>
            <person name="Machado C.R."/>
            <person name="de Almeida Soares C.M."/>
            <person name="Probst C.M."/>
            <person name="de Menezes C.B."/>
            <person name="Thompson C.E."/>
            <person name="Bartholomeu D.C."/>
            <person name="Gradia D.F."/>
            <person name="Pavoni D.P."/>
            <person name="Grisard E.C."/>
            <person name="Fantinatti-Garboggini F."/>
            <person name="Marchini F.K."/>
            <person name="Rodrigues-Luiz G.F."/>
            <person name="Wagner G."/>
            <person name="Goldman G.H."/>
            <person name="Fietto J.L."/>
            <person name="Elias M.C."/>
            <person name="Goldman M.H."/>
            <person name="Sagot M.F."/>
            <person name="Pereira M."/>
            <person name="Stoco P.H."/>
            <person name="de Mendonca-Neto R.P."/>
            <person name="Teixeira S.M."/>
            <person name="Maciel T.E."/>
            <person name="de Oliveira Mendes T.A."/>
            <person name="Urmenyi T.P."/>
            <person name="de Souza W."/>
            <person name="Schenkman S."/>
            <person name="de Vasconcelos A.T."/>
        </authorList>
    </citation>
    <scope>NUCLEOTIDE SEQUENCE [LARGE SCALE GENOMIC DNA]</scope>
</reference>
<proteinExistence type="predicted"/>
<dbReference type="PANTHER" id="PTHR48287:SF1">
    <property type="entry name" value="ARM REPEAT SUPERFAMILY PROTEIN"/>
    <property type="match status" value="1"/>
</dbReference>
<dbReference type="InterPro" id="IPR016024">
    <property type="entry name" value="ARM-type_fold"/>
</dbReference>
<dbReference type="GO" id="GO:0005634">
    <property type="term" value="C:nucleus"/>
    <property type="evidence" value="ECO:0007669"/>
    <property type="project" value="UniProtKB-SubCell"/>
</dbReference>
<sequence>MVSSRAKDAGSRLSAPGRGRRGTNLSRKSIFDLHRKAWEQKQKKVEEAKVEAKKAKSEHVHRVQNKKTNKLFDRGALHAVQEGLEDAIRSLGEAVTPLSLFFSAFTTLARSPENSQQVPYLLAIVSACAPRLSQGLLLRQLDSAFQVAEQLLSMYMTTNHLITTKAVKMVQSFLLAIEQPTMDVLRRLEQLQPSKLQGDLVALYLVTFRKLLEQCALGTFAADGAPAPSVRKSAATGLFPLNARQLFYVKALPHFAEVCLGYMTDTPIPVATSALQELSELFVRSLSPTIVESAEGEAMLDGLLSHQLLSLLKPVYQNYWPMSAQLLERFFARISYLKRLLPTPFQAPFAADERQREQQQGKNATGRNFTARFPASVFMLKVLNKLRVMDDTQLNGPVERAMVALGSGMMVEEFVSILPFDPQEAADRESLVLGNAADITAVWSLSYTLNVIRRIASHDSLPFFVRYFFPKIQFCSRAAAEAEREEKAEAHAHWSALITQYWRIAAAFCHYPVEVSNDAFRDMAKQLVGLLSQPLFVDTSATTIDVLCSGYYALANEEEEEDDDEEEGNTAASRAADPFLDDSTGQRPHAAAAAGPTDATARRHLLHKDALESDGYYLSFSDPVWNPHRYHNISQGYAKHVCEAVFGKYSVNIMPKLCNVFEHHPSTAVLQAIQSFSKVCKAEVMTNILKGILEVGQSIAAEEGDARALGLPRGKAGDAPLTSKRRMVLDIACAVVAQLPPAYILALFNDIVEPVLMDPAPESRLLQKKAYKLLFSMFEHRVRDIFPFFPRIVGLLSVGRQHVTISGIKMRLKCLSWALDACKMYYPDQVVSTITSLLGEIIIFSRELSSDTRIMAMDVLEKMQHYMTQAGAPANALLRLAVAGLSGKTPQMISSAVVCLAKIVYLVHEQIPQSDLDASVRLCFQLMESTHAEVRSAASIFARMALKLSKRSPAVHTAVEHGLQKLLFAVALITSQPHVPSKTRTQMRVLVEKCIQRFSIEHLENIFPIGSRNFLRYCNKMMRREEKKAERELARRDKREANEFDKLFLGAGMEAGDADAAEEDLLAAGALNSFVSKHTTPHMLGPKRRQADGAGEDGDDEDDTMHLDVQQDGKLRLLSTEEKKREDDTRERQAMVQRLLGRAKPMTNADAINESAQSRPGKRGRVEAEDLENDELVRRFGTRTADEAAKKASEAFNRRHPATVGGADGAPAAADARLAKDWYRKAERREEKRVRVEEDVRKGEEFKGTGAGDIRKGNIEPYAYVPLNRRYMNRRNARQAVHRFQIVSHKQLKGEKAKALDAINKKKRKK</sequence>
<keyword evidence="4" id="KW-1185">Reference proteome</keyword>
<evidence type="ECO:0000259" key="2">
    <source>
        <dbReference type="Pfam" id="PF08161"/>
    </source>
</evidence>
<dbReference type="OrthoDB" id="2192888at2759"/>
<protein>
    <submittedName>
        <fullName evidence="3">Ribosomal rRNA-processing protein 12</fullName>
    </submittedName>
</protein>
<feature type="domain" description="RRP12 HEAT" evidence="2">
    <location>
        <begin position="270"/>
        <end position="533"/>
    </location>
</feature>
<name>S9U432_9TRYP</name>
<evidence type="ECO:0000313" key="4">
    <source>
        <dbReference type="Proteomes" id="UP000015354"/>
    </source>
</evidence>
<accession>S9U432</accession>
<gene>
    <name evidence="3" type="ORF">STCU_07557</name>
</gene>
<dbReference type="InterPro" id="IPR012978">
    <property type="entry name" value="HEAT_RRP12"/>
</dbReference>
<feature type="region of interest" description="Disordered" evidence="1">
    <location>
        <begin position="557"/>
        <end position="598"/>
    </location>
</feature>
<comment type="caution">
    <text evidence="3">The sequence shown here is derived from an EMBL/GenBank/DDBJ whole genome shotgun (WGS) entry which is preliminary data.</text>
</comment>
<dbReference type="EMBL" id="ATMH01007557">
    <property type="protein sequence ID" value="EPY23683.1"/>
    <property type="molecule type" value="Genomic_DNA"/>
</dbReference>
<feature type="compositionally biased region" description="Acidic residues" evidence="1">
    <location>
        <begin position="557"/>
        <end position="568"/>
    </location>
</feature>
<dbReference type="PANTHER" id="PTHR48287">
    <property type="entry name" value="ARM REPEAT SUPERFAMILY PROTEIN"/>
    <property type="match status" value="1"/>
</dbReference>
<organism evidence="3 4">
    <name type="scientific">Strigomonas culicis</name>
    <dbReference type="NCBI Taxonomy" id="28005"/>
    <lineage>
        <taxon>Eukaryota</taxon>
        <taxon>Discoba</taxon>
        <taxon>Euglenozoa</taxon>
        <taxon>Kinetoplastea</taxon>
        <taxon>Metakinetoplastina</taxon>
        <taxon>Trypanosomatida</taxon>
        <taxon>Trypanosomatidae</taxon>
        <taxon>Strigomonadinae</taxon>
        <taxon>Strigomonas</taxon>
    </lineage>
</organism>
<dbReference type="Pfam" id="PF08161">
    <property type="entry name" value="RRP12_HEAT"/>
    <property type="match status" value="1"/>
</dbReference>
<feature type="region of interest" description="Disordered" evidence="1">
    <location>
        <begin position="1077"/>
        <end position="1112"/>
    </location>
</feature>
<feature type="compositionally biased region" description="Basic and acidic residues" evidence="1">
    <location>
        <begin position="1"/>
        <end position="10"/>
    </location>
</feature>
<evidence type="ECO:0000256" key="1">
    <source>
        <dbReference type="SAM" id="MobiDB-lite"/>
    </source>
</evidence>
<feature type="region of interest" description="Disordered" evidence="1">
    <location>
        <begin position="1"/>
        <end position="28"/>
    </location>
</feature>